<name>S3BR31_9BURK</name>
<dbReference type="InterPro" id="IPR003779">
    <property type="entry name" value="CMD-like"/>
</dbReference>
<organism evidence="3 4">
    <name type="scientific">Sutterella wadsworthensis HGA0223</name>
    <dbReference type="NCBI Taxonomy" id="1203554"/>
    <lineage>
        <taxon>Bacteria</taxon>
        <taxon>Pseudomonadati</taxon>
        <taxon>Pseudomonadota</taxon>
        <taxon>Betaproteobacteria</taxon>
        <taxon>Burkholderiales</taxon>
        <taxon>Sutterellaceae</taxon>
        <taxon>Sutterella</taxon>
    </lineage>
</organism>
<evidence type="ECO:0000256" key="1">
    <source>
        <dbReference type="SAM" id="SignalP"/>
    </source>
</evidence>
<feature type="chain" id="PRO_5004506467" description="Carboxymuconolactone decarboxylase-like domain-containing protein" evidence="1">
    <location>
        <begin position="30"/>
        <end position="261"/>
    </location>
</feature>
<feature type="signal peptide" evidence="1">
    <location>
        <begin position="1"/>
        <end position="29"/>
    </location>
</feature>
<dbReference type="Gene3D" id="1.20.1290.10">
    <property type="entry name" value="AhpD-like"/>
    <property type="match status" value="1"/>
</dbReference>
<proteinExistence type="predicted"/>
<evidence type="ECO:0000259" key="2">
    <source>
        <dbReference type="Pfam" id="PF02627"/>
    </source>
</evidence>
<dbReference type="AlphaFoldDB" id="S3BR31"/>
<feature type="domain" description="Carboxymuconolactone decarboxylase-like" evidence="2">
    <location>
        <begin position="182"/>
        <end position="257"/>
    </location>
</feature>
<dbReference type="Proteomes" id="UP000014400">
    <property type="component" value="Unassembled WGS sequence"/>
</dbReference>
<dbReference type="GO" id="GO:0051920">
    <property type="term" value="F:peroxiredoxin activity"/>
    <property type="evidence" value="ECO:0007669"/>
    <property type="project" value="InterPro"/>
</dbReference>
<dbReference type="InterPro" id="IPR052512">
    <property type="entry name" value="4CMD/NDH-1_regulator"/>
</dbReference>
<dbReference type="EMBL" id="ATCF01000004">
    <property type="protein sequence ID" value="EPE01851.1"/>
    <property type="molecule type" value="Genomic_DNA"/>
</dbReference>
<dbReference type="PATRIC" id="fig|1203554.3.peg.70"/>
<protein>
    <recommendedName>
        <fullName evidence="2">Carboxymuconolactone decarboxylase-like domain-containing protein</fullName>
    </recommendedName>
</protein>
<feature type="domain" description="Carboxymuconolactone decarboxylase-like" evidence="2">
    <location>
        <begin position="53"/>
        <end position="118"/>
    </location>
</feature>
<evidence type="ECO:0000313" key="4">
    <source>
        <dbReference type="Proteomes" id="UP000014400"/>
    </source>
</evidence>
<dbReference type="InterPro" id="IPR006311">
    <property type="entry name" value="TAT_signal"/>
</dbReference>
<dbReference type="PANTHER" id="PTHR33570:SF2">
    <property type="entry name" value="CARBOXYMUCONOLACTONE DECARBOXYLASE-LIKE DOMAIN-CONTAINING PROTEIN"/>
    <property type="match status" value="1"/>
</dbReference>
<dbReference type="PANTHER" id="PTHR33570">
    <property type="entry name" value="4-CARBOXYMUCONOLACTONE DECARBOXYLASE FAMILY PROTEIN"/>
    <property type="match status" value="1"/>
</dbReference>
<dbReference type="InterPro" id="IPR029032">
    <property type="entry name" value="AhpD-like"/>
</dbReference>
<dbReference type="eggNOG" id="COG0599">
    <property type="taxonomic scope" value="Bacteria"/>
</dbReference>
<dbReference type="STRING" id="1203554.HMPREF1476_00081"/>
<dbReference type="Pfam" id="PF02627">
    <property type="entry name" value="CMD"/>
    <property type="match status" value="2"/>
</dbReference>
<dbReference type="RefSeq" id="WP_016473561.1">
    <property type="nucleotide sequence ID" value="NZ_KE150480.1"/>
</dbReference>
<dbReference type="SUPFAM" id="SSF69118">
    <property type="entry name" value="AhpD-like"/>
    <property type="match status" value="1"/>
</dbReference>
<reference evidence="3 4" key="1">
    <citation type="submission" date="2013-04" db="EMBL/GenBank/DDBJ databases">
        <title>The Genome Sequence of Sutterella wadsworthensis HGA0223.</title>
        <authorList>
            <consortium name="The Broad Institute Genomics Platform"/>
            <person name="Earl A."/>
            <person name="Ward D."/>
            <person name="Feldgarden M."/>
            <person name="Gevers D."/>
            <person name="Schmidt T.M."/>
            <person name="Dover J."/>
            <person name="Dai D."/>
            <person name="Walker B."/>
            <person name="Young S."/>
            <person name="Zeng Q."/>
            <person name="Gargeya S."/>
            <person name="Fitzgerald M."/>
            <person name="Haas B."/>
            <person name="Abouelleil A."/>
            <person name="Allen A.W."/>
            <person name="Alvarado L."/>
            <person name="Arachchi H.M."/>
            <person name="Berlin A.M."/>
            <person name="Chapman S.B."/>
            <person name="Gainer-Dewar J."/>
            <person name="Goldberg J."/>
            <person name="Griggs A."/>
            <person name="Gujja S."/>
            <person name="Hansen M."/>
            <person name="Howarth C."/>
            <person name="Imamovic A."/>
            <person name="Ireland A."/>
            <person name="Larimer J."/>
            <person name="McCowan C."/>
            <person name="Murphy C."/>
            <person name="Pearson M."/>
            <person name="Poon T.W."/>
            <person name="Priest M."/>
            <person name="Roberts A."/>
            <person name="Saif S."/>
            <person name="Shea T."/>
            <person name="Sisk P."/>
            <person name="Sykes S."/>
            <person name="Wortman J."/>
            <person name="Nusbaum C."/>
            <person name="Birren B."/>
        </authorList>
    </citation>
    <scope>NUCLEOTIDE SEQUENCE [LARGE SCALE GENOMIC DNA]</scope>
    <source>
        <strain evidence="3 4">HGA0223</strain>
    </source>
</reference>
<evidence type="ECO:0000313" key="3">
    <source>
        <dbReference type="EMBL" id="EPE01851.1"/>
    </source>
</evidence>
<sequence length="261" mass="27440">MTNFSRRQVLSLPMAASVVGAGAAGAAYAADSNSKVNAPDFDAIEDRMTLLTKRGASLSIRQKHLAVLSVAAGLGFEDLGERTAAAALADGLAPGDIEEAVFHASPYAGMARTRAVLAGVHTAMTAAGIALPLESRTVVSDENRLQKGIAVQTEIFGEQITRMHQTTPAERRSLMIDDLSGWCFGDFYTRKGLSIAERELATFCTIAALGGCEAQLSAHAAANLRCGNTKDNLIDALQCAVVYLGFPRTLNACAVVDKVNP</sequence>
<gene>
    <name evidence="3" type="ORF">HMPREF1476_00081</name>
</gene>
<keyword evidence="4" id="KW-1185">Reference proteome</keyword>
<comment type="caution">
    <text evidence="3">The sequence shown here is derived from an EMBL/GenBank/DDBJ whole genome shotgun (WGS) entry which is preliminary data.</text>
</comment>
<keyword evidence="1" id="KW-0732">Signal</keyword>
<accession>S3BR31</accession>
<dbReference type="PROSITE" id="PS51318">
    <property type="entry name" value="TAT"/>
    <property type="match status" value="1"/>
</dbReference>
<dbReference type="HOGENOM" id="CLU_070025_0_0_4"/>